<comment type="pathway">
    <text evidence="1">Siderophore biosynthesis.</text>
</comment>
<gene>
    <name evidence="5" type="ORF">CAC42_1441</name>
</gene>
<comment type="similarity">
    <text evidence="2">Belongs to the ATP-dependent AMP-binding enzyme family.</text>
</comment>
<evidence type="ECO:0000256" key="1">
    <source>
        <dbReference type="ARBA" id="ARBA00004924"/>
    </source>
</evidence>
<comment type="caution">
    <text evidence="5">The sequence shown here is derived from an EMBL/GenBank/DDBJ whole genome shotgun (WGS) entry which is preliminary data.</text>
</comment>
<dbReference type="Proteomes" id="UP000243797">
    <property type="component" value="Unassembled WGS sequence"/>
</dbReference>
<dbReference type="GO" id="GO:0006631">
    <property type="term" value="P:fatty acid metabolic process"/>
    <property type="evidence" value="ECO:0007669"/>
    <property type="project" value="TreeGrafter"/>
</dbReference>
<organism evidence="5 6">
    <name type="scientific">Sphaceloma murrayae</name>
    <dbReference type="NCBI Taxonomy" id="2082308"/>
    <lineage>
        <taxon>Eukaryota</taxon>
        <taxon>Fungi</taxon>
        <taxon>Dikarya</taxon>
        <taxon>Ascomycota</taxon>
        <taxon>Pezizomycotina</taxon>
        <taxon>Dothideomycetes</taxon>
        <taxon>Dothideomycetidae</taxon>
        <taxon>Myriangiales</taxon>
        <taxon>Elsinoaceae</taxon>
        <taxon>Sphaceloma</taxon>
    </lineage>
</organism>
<evidence type="ECO:0000256" key="2">
    <source>
        <dbReference type="ARBA" id="ARBA00006432"/>
    </source>
</evidence>
<dbReference type="PROSITE" id="PS00455">
    <property type="entry name" value="AMP_BINDING"/>
    <property type="match status" value="1"/>
</dbReference>
<dbReference type="PANTHER" id="PTHR43201:SF6">
    <property type="entry name" value="ACYL COA SYNTHETASE (EUROFUNG)"/>
    <property type="match status" value="1"/>
</dbReference>
<feature type="domain" description="AMP-dependent synthetase/ligase" evidence="3">
    <location>
        <begin position="37"/>
        <end position="416"/>
    </location>
</feature>
<accession>A0A2K1QGD6</accession>
<dbReference type="AlphaFoldDB" id="A0A2K1QGD6"/>
<dbReference type="GO" id="GO:0031956">
    <property type="term" value="F:medium-chain fatty acid-CoA ligase activity"/>
    <property type="evidence" value="ECO:0007669"/>
    <property type="project" value="TreeGrafter"/>
</dbReference>
<protein>
    <submittedName>
        <fullName evidence="5">4-coumarate--CoA ligase-like 7</fullName>
    </submittedName>
</protein>
<dbReference type="FunFam" id="3.40.50.12780:FF:000003">
    <property type="entry name" value="Long-chain-fatty-acid--CoA ligase FadD"/>
    <property type="match status" value="1"/>
</dbReference>
<dbReference type="Gene3D" id="3.40.50.12780">
    <property type="entry name" value="N-terminal domain of ligase-like"/>
    <property type="match status" value="1"/>
</dbReference>
<dbReference type="InterPro" id="IPR000873">
    <property type="entry name" value="AMP-dep_synth/lig_dom"/>
</dbReference>
<dbReference type="STRING" id="2082308.A0A2K1QGD6"/>
<dbReference type="PANTHER" id="PTHR43201">
    <property type="entry name" value="ACYL-COA SYNTHETASE"/>
    <property type="match status" value="1"/>
</dbReference>
<keyword evidence="6" id="KW-1185">Reference proteome</keyword>
<keyword evidence="5" id="KW-0436">Ligase</keyword>
<dbReference type="InterPro" id="IPR025110">
    <property type="entry name" value="AMP-bd_C"/>
</dbReference>
<dbReference type="Pfam" id="PF00501">
    <property type="entry name" value="AMP-binding"/>
    <property type="match status" value="1"/>
</dbReference>
<feature type="domain" description="AMP-binding enzyme C-terminal" evidence="4">
    <location>
        <begin position="471"/>
        <end position="553"/>
    </location>
</feature>
<dbReference type="InParanoid" id="A0A2K1QGD6"/>
<dbReference type="InterPro" id="IPR042099">
    <property type="entry name" value="ANL_N_sf"/>
</dbReference>
<evidence type="ECO:0000259" key="3">
    <source>
        <dbReference type="Pfam" id="PF00501"/>
    </source>
</evidence>
<evidence type="ECO:0000313" key="6">
    <source>
        <dbReference type="Proteomes" id="UP000243797"/>
    </source>
</evidence>
<dbReference type="OrthoDB" id="10253115at2759"/>
<proteinExistence type="inferred from homology"/>
<dbReference type="Pfam" id="PF13193">
    <property type="entry name" value="AMP-binding_C"/>
    <property type="match status" value="1"/>
</dbReference>
<evidence type="ECO:0000313" key="5">
    <source>
        <dbReference type="EMBL" id="PNS13950.1"/>
    </source>
</evidence>
<sequence length="575" mass="63315">MEVVHDTANTSTAVQQLSLFHGPSYPPLVDLTLGTFLDHQCELYGDRECVVTPWNGTRWTYNDIRTQSLSLARYLVSIGITPGDRIAILAGNCAEYVTVFFACMRVGAILVILNNTYTPTEATYALQYTECRVLFATPRVGLLDNSRMLSEFAKGLDRLPALRQVVLIDGQLEGLSSYADLLETGRQCAPESVRDIQQSLSSHDVCNLQFTSGSTGNPKAAMLTHHGLLNDARFIGDRMALTHEDVLCCPPPLFHCFGLVLGLLAVMTHGAKVVYPSESFDPKAVLRAISDERCTALHGVPAMFDTIFGQSRPANFDCSRLRTGIIAGAPVPRYLMEMLVNELGMTEFTSSYGLTEASPTCFNAFTYDTIDRRLTTVGTLLPHAHAKIVDRAGHIVPVGTRGELCIAGYQLQRGYFNNPEKTAEVMIRDTNGVLWLHTGDEAVFDKDGYCSITGRFKDIIIRGGENVYPLEIEERLMAHPAVERAIVVGVSHPKYGEVVGAFLHLKDGAEKPDDEKVREWTRVTLGRQKAPAHVFWLGLDGVSAEIPITGSGKVKKFEMRKTAELILLARSKAML</sequence>
<dbReference type="InterPro" id="IPR045851">
    <property type="entry name" value="AMP-bd_C_sf"/>
</dbReference>
<dbReference type="InterPro" id="IPR020845">
    <property type="entry name" value="AMP-binding_CS"/>
</dbReference>
<name>A0A2K1QGD6_9PEZI</name>
<evidence type="ECO:0000259" key="4">
    <source>
        <dbReference type="Pfam" id="PF13193"/>
    </source>
</evidence>
<reference evidence="5 6" key="1">
    <citation type="submission" date="2017-06" db="EMBL/GenBank/DDBJ databases">
        <title>Draft genome sequence of a variant of Elsinoe murrayae.</title>
        <authorList>
            <person name="Cheng Q."/>
        </authorList>
    </citation>
    <scope>NUCLEOTIDE SEQUENCE [LARGE SCALE GENOMIC DNA]</scope>
    <source>
        <strain evidence="5 6">CQ-2017a</strain>
    </source>
</reference>
<dbReference type="Gene3D" id="3.30.300.30">
    <property type="match status" value="1"/>
</dbReference>
<dbReference type="EMBL" id="NKHZ01000089">
    <property type="protein sequence ID" value="PNS13950.1"/>
    <property type="molecule type" value="Genomic_DNA"/>
</dbReference>
<dbReference type="SUPFAM" id="SSF56801">
    <property type="entry name" value="Acetyl-CoA synthetase-like"/>
    <property type="match status" value="1"/>
</dbReference>